<dbReference type="GO" id="GO:0015250">
    <property type="term" value="F:water channel activity"/>
    <property type="evidence" value="ECO:0007669"/>
    <property type="project" value="TreeGrafter"/>
</dbReference>
<dbReference type="Gene3D" id="1.20.1080.10">
    <property type="entry name" value="Glycerol uptake facilitator protein"/>
    <property type="match status" value="1"/>
</dbReference>
<keyword evidence="5 11" id="KW-1133">Transmembrane helix</keyword>
<comment type="catalytic activity">
    <reaction evidence="8">
        <text>H2O(in) = H2O(out)</text>
        <dbReference type="Rhea" id="RHEA:29667"/>
        <dbReference type="ChEBI" id="CHEBI:15377"/>
    </reaction>
</comment>
<evidence type="ECO:0000256" key="2">
    <source>
        <dbReference type="ARBA" id="ARBA00006175"/>
    </source>
</evidence>
<evidence type="ECO:0000256" key="9">
    <source>
        <dbReference type="RuleBase" id="RU000477"/>
    </source>
</evidence>
<evidence type="ECO:0000256" key="7">
    <source>
        <dbReference type="ARBA" id="ARBA00023180"/>
    </source>
</evidence>
<dbReference type="Proteomes" id="UP000292402">
    <property type="component" value="Unassembled WGS sequence"/>
</dbReference>
<evidence type="ECO:0000256" key="5">
    <source>
        <dbReference type="ARBA" id="ARBA00022989"/>
    </source>
</evidence>
<feature type="transmembrane region" description="Helical" evidence="11">
    <location>
        <begin position="205"/>
        <end position="230"/>
    </location>
</feature>
<evidence type="ECO:0008006" key="14">
    <source>
        <dbReference type="Google" id="ProtNLM"/>
    </source>
</evidence>
<name>A0A4Q4MJN9_9PLEO</name>
<evidence type="ECO:0000256" key="3">
    <source>
        <dbReference type="ARBA" id="ARBA00022692"/>
    </source>
</evidence>
<evidence type="ECO:0000256" key="8">
    <source>
        <dbReference type="ARBA" id="ARBA00034651"/>
    </source>
</evidence>
<dbReference type="Pfam" id="PF00230">
    <property type="entry name" value="MIP"/>
    <property type="match status" value="1"/>
</dbReference>
<evidence type="ECO:0000256" key="10">
    <source>
        <dbReference type="SAM" id="MobiDB-lite"/>
    </source>
</evidence>
<dbReference type="InterPro" id="IPR034294">
    <property type="entry name" value="Aquaporin_transptr"/>
</dbReference>
<keyword evidence="7" id="KW-0325">Glycoprotein</keyword>
<reference evidence="13" key="1">
    <citation type="journal article" date="2019" name="bioRxiv">
        <title>Genomics, evolutionary history and diagnostics of the Alternaria alternata species group including apple and Asian pear pathotypes.</title>
        <authorList>
            <person name="Armitage A.D."/>
            <person name="Cockerton H.M."/>
            <person name="Sreenivasaprasad S."/>
            <person name="Woodhall J.W."/>
            <person name="Lane C.R."/>
            <person name="Harrison R.J."/>
            <person name="Clarkson J.P."/>
        </authorList>
    </citation>
    <scope>NUCLEOTIDE SEQUENCE [LARGE SCALE GENOMIC DNA]</scope>
    <source>
        <strain evidence="13">FERA 1082</strain>
    </source>
</reference>
<organism evidence="12 13">
    <name type="scientific">Alternaria tenuissima</name>
    <dbReference type="NCBI Taxonomy" id="119927"/>
    <lineage>
        <taxon>Eukaryota</taxon>
        <taxon>Fungi</taxon>
        <taxon>Dikarya</taxon>
        <taxon>Ascomycota</taxon>
        <taxon>Pezizomycotina</taxon>
        <taxon>Dothideomycetes</taxon>
        <taxon>Pleosporomycetidae</taxon>
        <taxon>Pleosporales</taxon>
        <taxon>Pleosporineae</taxon>
        <taxon>Pleosporaceae</taxon>
        <taxon>Alternaria</taxon>
        <taxon>Alternaria sect. Alternaria</taxon>
        <taxon>Alternaria alternata complex</taxon>
    </lineage>
</organism>
<feature type="transmembrane region" description="Helical" evidence="11">
    <location>
        <begin position="117"/>
        <end position="135"/>
    </location>
</feature>
<proteinExistence type="inferred from homology"/>
<gene>
    <name evidence="12" type="ORF">AA0114_g4891</name>
</gene>
<dbReference type="GO" id="GO:0005886">
    <property type="term" value="C:plasma membrane"/>
    <property type="evidence" value="ECO:0007669"/>
    <property type="project" value="TreeGrafter"/>
</dbReference>
<dbReference type="InterPro" id="IPR023271">
    <property type="entry name" value="Aquaporin-like"/>
</dbReference>
<evidence type="ECO:0000313" key="12">
    <source>
        <dbReference type="EMBL" id="RYN52685.1"/>
    </source>
</evidence>
<evidence type="ECO:0000313" key="13">
    <source>
        <dbReference type="Proteomes" id="UP000292402"/>
    </source>
</evidence>
<dbReference type="FunFam" id="1.20.1080.10:FF:000024">
    <property type="entry name" value="MIP aquaporin (Eurofung)"/>
    <property type="match status" value="1"/>
</dbReference>
<accession>A0A4Q4MJN9</accession>
<keyword evidence="3 9" id="KW-0812">Transmembrane</keyword>
<feature type="transmembrane region" description="Helical" evidence="11">
    <location>
        <begin position="179"/>
        <end position="198"/>
    </location>
</feature>
<dbReference type="PANTHER" id="PTHR19139:SF199">
    <property type="entry name" value="MIP17260P"/>
    <property type="match status" value="1"/>
</dbReference>
<sequence>MNINEPVQGKAFALPFTKAANPNANLTDSDLRMPFISRVPDNIRNHFIAMCGEFVGTVLFLYFALSGAQVANSIPSSGGQTVAEAGSNPQQLQYIALCFGFSLAVNAWVFFRISGGLFNPAVTFGMCLIGALPWVRGGLLFVTQILGGMAAAGLVQCMFPGDLNVRTTLGGGTSITQGLFIEMFLTAQLVFTIFMLAAEKHKGTFIAPVGIGLALFVTELSGVYFTGGSLNPARSFGPAVVNLEFAPYHWIYWLGPILGSIIAAGFYKFIKILEYETANPGQDMDHAAKIEKKKNLLLAAGINEYDAHVVATELTEKAAVAESGGPDGGIVANGQGRRSQEISPGMYGTQFRSNSDISDKRGSGSSQSGIVQPQRPMAVTTGSQVGRFSYLGSRGAVPGNSAQVNALRAETRQDSPAMTTNDELYAPLQHGADVPLGGAVLEAEPRQRVNRTPSSFA</sequence>
<keyword evidence="6 11" id="KW-0472">Membrane</keyword>
<evidence type="ECO:0000256" key="1">
    <source>
        <dbReference type="ARBA" id="ARBA00004141"/>
    </source>
</evidence>
<dbReference type="AlphaFoldDB" id="A0A4Q4MJN9"/>
<dbReference type="InterPro" id="IPR000425">
    <property type="entry name" value="MIP"/>
</dbReference>
<dbReference type="EMBL" id="PDXA01000013">
    <property type="protein sequence ID" value="RYN52685.1"/>
    <property type="molecule type" value="Genomic_DNA"/>
</dbReference>
<dbReference type="PRINTS" id="PR00783">
    <property type="entry name" value="MINTRINSICP"/>
</dbReference>
<feature type="transmembrane region" description="Helical" evidence="11">
    <location>
        <begin position="47"/>
        <end position="71"/>
    </location>
</feature>
<evidence type="ECO:0000256" key="4">
    <source>
        <dbReference type="ARBA" id="ARBA00022737"/>
    </source>
</evidence>
<dbReference type="SUPFAM" id="SSF81338">
    <property type="entry name" value="Aquaporin-like"/>
    <property type="match status" value="1"/>
</dbReference>
<feature type="transmembrane region" description="Helical" evidence="11">
    <location>
        <begin position="140"/>
        <end position="159"/>
    </location>
</feature>
<feature type="region of interest" description="Disordered" evidence="10">
    <location>
        <begin position="322"/>
        <end position="377"/>
    </location>
</feature>
<protein>
    <recommendedName>
        <fullName evidence="14">Aquaporin</fullName>
    </recommendedName>
</protein>
<keyword evidence="4" id="KW-0677">Repeat</keyword>
<evidence type="ECO:0000256" key="11">
    <source>
        <dbReference type="SAM" id="Phobius"/>
    </source>
</evidence>
<comment type="subcellular location">
    <subcellularLocation>
        <location evidence="1">Membrane</location>
        <topology evidence="1">Multi-pass membrane protein</topology>
    </subcellularLocation>
</comment>
<dbReference type="PANTHER" id="PTHR19139">
    <property type="entry name" value="AQUAPORIN TRANSPORTER"/>
    <property type="match status" value="1"/>
</dbReference>
<evidence type="ECO:0000256" key="6">
    <source>
        <dbReference type="ARBA" id="ARBA00023136"/>
    </source>
</evidence>
<comment type="caution">
    <text evidence="12">The sequence shown here is derived from an EMBL/GenBank/DDBJ whole genome shotgun (WGS) entry which is preliminary data.</text>
</comment>
<comment type="similarity">
    <text evidence="2 9">Belongs to the MIP/aquaporin (TC 1.A.8) family.</text>
</comment>
<feature type="transmembrane region" description="Helical" evidence="11">
    <location>
        <begin position="250"/>
        <end position="270"/>
    </location>
</feature>
<keyword evidence="9" id="KW-0813">Transport</keyword>